<dbReference type="Proteomes" id="UP001141552">
    <property type="component" value="Unassembled WGS sequence"/>
</dbReference>
<accession>A0A9Q0GC15</accession>
<feature type="compositionally biased region" description="Polar residues" evidence="1">
    <location>
        <begin position="1"/>
        <end position="13"/>
    </location>
</feature>
<evidence type="ECO:0000256" key="1">
    <source>
        <dbReference type="SAM" id="MobiDB-lite"/>
    </source>
</evidence>
<reference evidence="3" key="1">
    <citation type="submission" date="2022-02" db="EMBL/GenBank/DDBJ databases">
        <authorList>
            <person name="Henning P.M."/>
            <person name="McCubbin A.G."/>
            <person name="Shore J.S."/>
        </authorList>
    </citation>
    <scope>NUCLEOTIDE SEQUENCE</scope>
    <source>
        <strain evidence="3">F60SS</strain>
        <tissue evidence="3">Leaves</tissue>
    </source>
</reference>
<feature type="region of interest" description="Disordered" evidence="1">
    <location>
        <begin position="1"/>
        <end position="333"/>
    </location>
</feature>
<evidence type="ECO:0000313" key="4">
    <source>
        <dbReference type="Proteomes" id="UP001141552"/>
    </source>
</evidence>
<feature type="compositionally biased region" description="Low complexity" evidence="1">
    <location>
        <begin position="316"/>
        <end position="326"/>
    </location>
</feature>
<gene>
    <name evidence="3" type="ORF">Tsubulata_003567</name>
</gene>
<reference evidence="3" key="2">
    <citation type="journal article" date="2023" name="Plants (Basel)">
        <title>Annotation of the Turnera subulata (Passifloraceae) Draft Genome Reveals the S-Locus Evolved after the Divergence of Turneroideae from Passifloroideae in a Stepwise Manner.</title>
        <authorList>
            <person name="Henning P.M."/>
            <person name="Roalson E.H."/>
            <person name="Mir W."/>
            <person name="McCubbin A.G."/>
            <person name="Shore J.S."/>
        </authorList>
    </citation>
    <scope>NUCLEOTIDE SEQUENCE</scope>
    <source>
        <strain evidence="3">F60SS</strain>
    </source>
</reference>
<dbReference type="InterPro" id="IPR028124">
    <property type="entry name" value="SMAP_dom"/>
</dbReference>
<organism evidence="3 4">
    <name type="scientific">Turnera subulata</name>
    <dbReference type="NCBI Taxonomy" id="218843"/>
    <lineage>
        <taxon>Eukaryota</taxon>
        <taxon>Viridiplantae</taxon>
        <taxon>Streptophyta</taxon>
        <taxon>Embryophyta</taxon>
        <taxon>Tracheophyta</taxon>
        <taxon>Spermatophyta</taxon>
        <taxon>Magnoliopsida</taxon>
        <taxon>eudicotyledons</taxon>
        <taxon>Gunneridae</taxon>
        <taxon>Pentapetalae</taxon>
        <taxon>rosids</taxon>
        <taxon>fabids</taxon>
        <taxon>Malpighiales</taxon>
        <taxon>Passifloraceae</taxon>
        <taxon>Turnera</taxon>
    </lineage>
</organism>
<dbReference type="PANTHER" id="PTHR22426">
    <property type="entry name" value="ARGININE_SERINE-RICH COILED-COIL PROTEIN 2"/>
    <property type="match status" value="1"/>
</dbReference>
<dbReference type="Pfam" id="PF15477">
    <property type="entry name" value="SMAP"/>
    <property type="match status" value="1"/>
</dbReference>
<sequence length="460" mass="52668">MDSNSADPSSNLTFRKPSNDVAKRKYRRHSPTSESSSPHGSPKYERSSSPVPTVDPSSGKVSEHHQKRKSYDRELERNSARSHYAKHGDPYRDHDRHSSRHSHGYSKHDDYRGHGKASDEWRHSHSSSDYHRRDEHEPGRSRDSSRSSDRLSHDKKESLGYRSRPKEKELSSSERHRDLSPGRLDSGRKYSDLPYEEKDRDLRRSGRDARDRRSDRTLNYDEARGHRNSSSGRHDEGYRRESYKDDLKELNDQKEKKRGTREPFHDKDHYSGAPVEQNEHKSSLGSDSQEFPTKKIKLLTEDFDDSREVNEKKSSSSKLSQEIASKVGEGHDATASEAVNDLNAAKVAAMKAAELVNKNLVGVGFMSADQKKKLLWGNKKSGTSEEPGRRWDTALFGDRERQEKFNKLMGVKGEVKMELKPDNQDGDIQAVKQKELQMDLEKQYTAGLRRRDGRTVGLGL</sequence>
<feature type="compositionally biased region" description="Basic and acidic residues" evidence="1">
    <location>
        <begin position="232"/>
        <end position="270"/>
    </location>
</feature>
<dbReference type="OrthoDB" id="1928974at2759"/>
<evidence type="ECO:0000259" key="2">
    <source>
        <dbReference type="Pfam" id="PF15477"/>
    </source>
</evidence>
<evidence type="ECO:0000313" key="3">
    <source>
        <dbReference type="EMBL" id="KAJ4845676.1"/>
    </source>
</evidence>
<proteinExistence type="predicted"/>
<keyword evidence="4" id="KW-1185">Reference proteome</keyword>
<feature type="compositionally biased region" description="Low complexity" evidence="1">
    <location>
        <begin position="32"/>
        <end position="58"/>
    </location>
</feature>
<dbReference type="AlphaFoldDB" id="A0A9Q0GC15"/>
<dbReference type="EMBL" id="JAKUCV010001604">
    <property type="protein sequence ID" value="KAJ4845676.1"/>
    <property type="molecule type" value="Genomic_DNA"/>
</dbReference>
<protein>
    <recommendedName>
        <fullName evidence="2">Small acidic protein-like domain-containing protein</fullName>
    </recommendedName>
</protein>
<name>A0A9Q0GC15_9ROSI</name>
<feature type="domain" description="Small acidic protein-like" evidence="2">
    <location>
        <begin position="391"/>
        <end position="459"/>
    </location>
</feature>
<feature type="compositionally biased region" description="Basic and acidic residues" evidence="1">
    <location>
        <begin position="86"/>
        <end position="96"/>
    </location>
</feature>
<feature type="compositionally biased region" description="Basic and acidic residues" evidence="1">
    <location>
        <begin position="61"/>
        <end position="79"/>
    </location>
</feature>
<comment type="caution">
    <text evidence="3">The sequence shown here is derived from an EMBL/GenBank/DDBJ whole genome shotgun (WGS) entry which is preliminary data.</text>
</comment>
<feature type="compositionally biased region" description="Basic and acidic residues" evidence="1">
    <location>
        <begin position="106"/>
        <end position="225"/>
    </location>
</feature>
<dbReference type="PANTHER" id="PTHR22426:SF2">
    <property type="entry name" value="ARGININE_SERINE-RICH COILED-COIL PROTEIN 2"/>
    <property type="match status" value="1"/>
</dbReference>